<dbReference type="InterPro" id="IPR045942">
    <property type="entry name" value="DUF6362"/>
</dbReference>
<accession>A0A934VXR9</accession>
<dbReference type="EMBL" id="JAENIJ010000027">
    <property type="protein sequence ID" value="MBK1883774.1"/>
    <property type="molecule type" value="Genomic_DNA"/>
</dbReference>
<evidence type="ECO:0000313" key="3">
    <source>
        <dbReference type="Proteomes" id="UP000603141"/>
    </source>
</evidence>
<gene>
    <name evidence="2" type="ORF">JIN85_15250</name>
</gene>
<proteinExistence type="predicted"/>
<sequence length="189" mass="22497">MASTILTHRECGRFKTFVSRAIPLKANRTTSLWGRNWQMKILPTLYWNEKIVMGYLIQAASIHRRQPEPRVAGYHTLWPPMLRDDWERLYDIIHGPFRMGPPMPAEVTYSERVMEWLGLFDRSRQQIIWMRANRIPWKILVDEFDRSKVSLWRDLSESLSVIKYHLNRIDPKGDDFKALRSRAWSVSTP</sequence>
<evidence type="ECO:0000259" key="1">
    <source>
        <dbReference type="Pfam" id="PF19889"/>
    </source>
</evidence>
<protein>
    <recommendedName>
        <fullName evidence="1">DUF6362 domain-containing protein</fullName>
    </recommendedName>
</protein>
<name>A0A934VXR9_9BACT</name>
<feature type="domain" description="DUF6362" evidence="1">
    <location>
        <begin position="64"/>
        <end position="162"/>
    </location>
</feature>
<organism evidence="2 3">
    <name type="scientific">Luteolibacter pohnpeiensis</name>
    <dbReference type="NCBI Taxonomy" id="454153"/>
    <lineage>
        <taxon>Bacteria</taxon>
        <taxon>Pseudomonadati</taxon>
        <taxon>Verrucomicrobiota</taxon>
        <taxon>Verrucomicrobiia</taxon>
        <taxon>Verrucomicrobiales</taxon>
        <taxon>Verrucomicrobiaceae</taxon>
        <taxon>Luteolibacter</taxon>
    </lineage>
</organism>
<reference evidence="2" key="1">
    <citation type="submission" date="2021-01" db="EMBL/GenBank/DDBJ databases">
        <title>Modified the classification status of verrucomicrobia.</title>
        <authorList>
            <person name="Feng X."/>
        </authorList>
    </citation>
    <scope>NUCLEOTIDE SEQUENCE</scope>
    <source>
        <strain evidence="2">KCTC 22041</strain>
    </source>
</reference>
<keyword evidence="3" id="KW-1185">Reference proteome</keyword>
<dbReference type="RefSeq" id="WP_200272258.1">
    <property type="nucleotide sequence ID" value="NZ_JAENIJ010000027.1"/>
</dbReference>
<dbReference type="AlphaFoldDB" id="A0A934VXR9"/>
<evidence type="ECO:0000313" key="2">
    <source>
        <dbReference type="EMBL" id="MBK1883774.1"/>
    </source>
</evidence>
<dbReference type="Pfam" id="PF19889">
    <property type="entry name" value="DUF6362"/>
    <property type="match status" value="1"/>
</dbReference>
<dbReference type="Proteomes" id="UP000603141">
    <property type="component" value="Unassembled WGS sequence"/>
</dbReference>
<comment type="caution">
    <text evidence="2">The sequence shown here is derived from an EMBL/GenBank/DDBJ whole genome shotgun (WGS) entry which is preliminary data.</text>
</comment>